<dbReference type="InterPro" id="IPR036047">
    <property type="entry name" value="F-box-like_dom_sf"/>
</dbReference>
<evidence type="ECO:0000259" key="2">
    <source>
        <dbReference type="PROSITE" id="PS50181"/>
    </source>
</evidence>
<accession>A0ABR4LZ64</accession>
<dbReference type="GeneID" id="98142434"/>
<dbReference type="PROSITE" id="PS50181">
    <property type="entry name" value="FBOX"/>
    <property type="match status" value="1"/>
</dbReference>
<dbReference type="InterPro" id="IPR032675">
    <property type="entry name" value="LRR_dom_sf"/>
</dbReference>
<dbReference type="Proteomes" id="UP001610432">
    <property type="component" value="Unassembled WGS sequence"/>
</dbReference>
<evidence type="ECO:0000256" key="1">
    <source>
        <dbReference type="SAM" id="MobiDB-lite"/>
    </source>
</evidence>
<dbReference type="RefSeq" id="XP_070888815.1">
    <property type="nucleotide sequence ID" value="XM_071027362.1"/>
</dbReference>
<gene>
    <name evidence="3" type="ORF">BJX67DRAFT_322714</name>
</gene>
<protein>
    <recommendedName>
        <fullName evidence="2">F-box domain-containing protein</fullName>
    </recommendedName>
</protein>
<dbReference type="PANTHER" id="PTHR13318">
    <property type="entry name" value="PARTNER OF PAIRED, ISOFORM B-RELATED"/>
    <property type="match status" value="1"/>
</dbReference>
<dbReference type="EMBL" id="JBFXLQ010000008">
    <property type="protein sequence ID" value="KAL2869836.1"/>
    <property type="molecule type" value="Genomic_DNA"/>
</dbReference>
<proteinExistence type="predicted"/>
<name>A0ABR4LZ64_9EURO</name>
<dbReference type="InterPro" id="IPR001810">
    <property type="entry name" value="F-box_dom"/>
</dbReference>
<dbReference type="SUPFAM" id="SSF81383">
    <property type="entry name" value="F-box domain"/>
    <property type="match status" value="1"/>
</dbReference>
<evidence type="ECO:0000313" key="3">
    <source>
        <dbReference type="EMBL" id="KAL2869836.1"/>
    </source>
</evidence>
<feature type="compositionally biased region" description="Basic and acidic residues" evidence="1">
    <location>
        <begin position="433"/>
        <end position="443"/>
    </location>
</feature>
<evidence type="ECO:0000313" key="4">
    <source>
        <dbReference type="Proteomes" id="UP001610432"/>
    </source>
</evidence>
<reference evidence="3 4" key="1">
    <citation type="submission" date="2024-07" db="EMBL/GenBank/DDBJ databases">
        <title>Section-level genome sequencing and comparative genomics of Aspergillus sections Usti and Cavernicolus.</title>
        <authorList>
            <consortium name="Lawrence Berkeley National Laboratory"/>
            <person name="Nybo J.L."/>
            <person name="Vesth T.C."/>
            <person name="Theobald S."/>
            <person name="Frisvad J.C."/>
            <person name="Larsen T.O."/>
            <person name="Kjaerboelling I."/>
            <person name="Rothschild-Mancinelli K."/>
            <person name="Lyhne E.K."/>
            <person name="Kogle M.E."/>
            <person name="Barry K."/>
            <person name="Clum A."/>
            <person name="Na H."/>
            <person name="Ledsgaard L."/>
            <person name="Lin J."/>
            <person name="Lipzen A."/>
            <person name="Kuo A."/>
            <person name="Riley R."/>
            <person name="Mondo S."/>
            <person name="Labutti K."/>
            <person name="Haridas S."/>
            <person name="Pangalinan J."/>
            <person name="Salamov A.A."/>
            <person name="Simmons B.A."/>
            <person name="Magnuson J.K."/>
            <person name="Chen J."/>
            <person name="Drula E."/>
            <person name="Henrissat B."/>
            <person name="Wiebenga A."/>
            <person name="Lubbers R.J."/>
            <person name="Gomes A.C."/>
            <person name="Macurrencykelacurrency M.R."/>
            <person name="Stajich J."/>
            <person name="Grigoriev I.V."/>
            <person name="Mortensen U.H."/>
            <person name="De Vries R.P."/>
            <person name="Baker S.E."/>
            <person name="Andersen M.R."/>
        </authorList>
    </citation>
    <scope>NUCLEOTIDE SEQUENCE [LARGE SCALE GENOMIC DNA]</scope>
    <source>
        <strain evidence="3 4">CBS 449.75</strain>
    </source>
</reference>
<dbReference type="SUPFAM" id="SSF52047">
    <property type="entry name" value="RNI-like"/>
    <property type="match status" value="1"/>
</dbReference>
<keyword evidence="4" id="KW-1185">Reference proteome</keyword>
<dbReference type="Gene3D" id="3.80.10.10">
    <property type="entry name" value="Ribonuclease Inhibitor"/>
    <property type="match status" value="1"/>
</dbReference>
<dbReference type="Pfam" id="PF12937">
    <property type="entry name" value="F-box-like"/>
    <property type="match status" value="1"/>
</dbReference>
<sequence length="533" mass="61123">MDDLPAELWHEIINYVPYREYARLVRVNRRWFLSLSPRLWKYAHGYHLSRVATHRRPIYTPLIEQLTLSIRDPEDYDNLGELDFTQLKTLIFDDSNDFSFSTSCLMQYLAPSLTSVHLDHIADPVLLSFLASNCRRLRHVELDLDAPRLTNDAESVMDFLQLCPSLVHITLYARSIPSQVLRMLASKRNLKQLDINSGLGLGTVDAADLASIPRSSALPSLERLELGASVLGCAIPPFLPFLHGLRDLCIRFSYRITAIPMPVPDRIIGTPFAFHLLPSHLPNLRILDIKFYARTRIRRAEFISLGSLTELRELHLATMLPGFRIPRLNDDHFRSVVSRLTNLRELSLFCTRENLTTASLITLGESCPFLRVCTMPHLRIGLLTFETCQKRPLLPELTDLVVDSLTPESESEFRPQPNPAVEDPERISNSTEDQVKGDHETSKDSLTSAATAQASLFLAHFPEATHFDFWRYRGEDMGPGVWEFCHAVRRAWRKQRREQGKGVRSYRRRKMEYETPRASWVVDDDDDDDDDDG</sequence>
<feature type="domain" description="F-box" evidence="2">
    <location>
        <begin position="1"/>
        <end position="43"/>
    </location>
</feature>
<feature type="region of interest" description="Disordered" evidence="1">
    <location>
        <begin position="405"/>
        <end position="446"/>
    </location>
</feature>
<comment type="caution">
    <text evidence="3">The sequence shown here is derived from an EMBL/GenBank/DDBJ whole genome shotgun (WGS) entry which is preliminary data.</text>
</comment>
<organism evidence="3 4">
    <name type="scientific">Aspergillus lucknowensis</name>
    <dbReference type="NCBI Taxonomy" id="176173"/>
    <lineage>
        <taxon>Eukaryota</taxon>
        <taxon>Fungi</taxon>
        <taxon>Dikarya</taxon>
        <taxon>Ascomycota</taxon>
        <taxon>Pezizomycotina</taxon>
        <taxon>Eurotiomycetes</taxon>
        <taxon>Eurotiomycetidae</taxon>
        <taxon>Eurotiales</taxon>
        <taxon>Aspergillaceae</taxon>
        <taxon>Aspergillus</taxon>
        <taxon>Aspergillus subgen. Nidulantes</taxon>
    </lineage>
</organism>